<evidence type="ECO:0000313" key="2">
    <source>
        <dbReference type="EMBL" id="BAH94452.1"/>
    </source>
</evidence>
<organism evidence="2 3">
    <name type="scientific">Oryza sativa subsp. japonica</name>
    <name type="common">Rice</name>
    <dbReference type="NCBI Taxonomy" id="39947"/>
    <lineage>
        <taxon>Eukaryota</taxon>
        <taxon>Viridiplantae</taxon>
        <taxon>Streptophyta</taxon>
        <taxon>Embryophyta</taxon>
        <taxon>Tracheophyta</taxon>
        <taxon>Spermatophyta</taxon>
        <taxon>Magnoliopsida</taxon>
        <taxon>Liliopsida</taxon>
        <taxon>Poales</taxon>
        <taxon>Poaceae</taxon>
        <taxon>BOP clade</taxon>
        <taxon>Oryzoideae</taxon>
        <taxon>Oryzeae</taxon>
        <taxon>Oryzinae</taxon>
        <taxon>Oryza</taxon>
        <taxon>Oryza sativa</taxon>
    </lineage>
</organism>
<name>A0A0P0XJI0_ORYSJ</name>
<protein>
    <submittedName>
        <fullName evidence="2">Os09g0131150 protein</fullName>
    </submittedName>
</protein>
<dbReference type="Proteomes" id="UP000000763">
    <property type="component" value="Chromosome 9"/>
</dbReference>
<proteinExistence type="predicted"/>
<gene>
    <name evidence="2" type="ordered locus">Os09g0131150</name>
</gene>
<evidence type="ECO:0000256" key="1">
    <source>
        <dbReference type="SAM" id="MobiDB-lite"/>
    </source>
</evidence>
<dbReference type="EMBL" id="AP008215">
    <property type="protein sequence ID" value="BAH94452.1"/>
    <property type="molecule type" value="Genomic_DNA"/>
</dbReference>
<sequence>MKPSQGAEKEALLQLRRPDKDCWRLDRHRSSSGSAPDGAGDTASKRRMTAVAAAVGWCWVGRDIWGWIELRFGTADLGERVTTIKNQSVFCSKGPSHSGSFFHITSDTTH</sequence>
<dbReference type="Gramene" id="Os09t0131150-01">
    <property type="protein sequence ID" value="Os09t0131150-01"/>
    <property type="gene ID" value="Os09g0131150"/>
</dbReference>
<dbReference type="AlphaFoldDB" id="A0A0P0XJI0"/>
<accession>A0A0P0XJI0</accession>
<feature type="region of interest" description="Disordered" evidence="1">
    <location>
        <begin position="25"/>
        <end position="45"/>
    </location>
</feature>
<evidence type="ECO:0000313" key="3">
    <source>
        <dbReference type="Proteomes" id="UP000000763"/>
    </source>
</evidence>
<reference evidence="3" key="2">
    <citation type="journal article" date="2008" name="Nucleic Acids Res.">
        <title>The rice annotation project database (RAP-DB): 2008 update.</title>
        <authorList>
            <consortium name="The rice annotation project (RAP)"/>
        </authorList>
    </citation>
    <scope>GENOME REANNOTATION</scope>
    <source>
        <strain evidence="3">cv. Nipponbare</strain>
    </source>
</reference>
<feature type="compositionally biased region" description="Low complexity" evidence="1">
    <location>
        <begin position="31"/>
        <end position="42"/>
    </location>
</feature>
<dbReference type="KEGG" id="dosa:Os09g0131150"/>
<reference evidence="2 3" key="1">
    <citation type="journal article" date="2005" name="Nature">
        <title>The map-based sequence of the rice genome.</title>
        <authorList>
            <consortium name="International rice genome sequencing project (IRGSP)"/>
            <person name="Matsumoto T."/>
            <person name="Wu J."/>
            <person name="Kanamori H."/>
            <person name="Katayose Y."/>
            <person name="Fujisawa M."/>
            <person name="Namiki N."/>
            <person name="Mizuno H."/>
            <person name="Yamamoto K."/>
            <person name="Antonio B.A."/>
            <person name="Baba T."/>
            <person name="Sakata K."/>
            <person name="Nagamura Y."/>
            <person name="Aoki H."/>
            <person name="Arikawa K."/>
            <person name="Arita K."/>
            <person name="Bito T."/>
            <person name="Chiden Y."/>
            <person name="Fujitsuka N."/>
            <person name="Fukunaka R."/>
            <person name="Hamada M."/>
            <person name="Harada C."/>
            <person name="Hayashi A."/>
            <person name="Hijishita S."/>
            <person name="Honda M."/>
            <person name="Hosokawa S."/>
            <person name="Ichikawa Y."/>
            <person name="Idonuma A."/>
            <person name="Iijima M."/>
            <person name="Ikeda M."/>
            <person name="Ikeno M."/>
            <person name="Ito K."/>
            <person name="Ito S."/>
            <person name="Ito T."/>
            <person name="Ito Y."/>
            <person name="Ito Y."/>
            <person name="Iwabuchi A."/>
            <person name="Kamiya K."/>
            <person name="Karasawa W."/>
            <person name="Kurita K."/>
            <person name="Katagiri S."/>
            <person name="Kikuta A."/>
            <person name="Kobayashi H."/>
            <person name="Kobayashi N."/>
            <person name="Machita K."/>
            <person name="Maehara T."/>
            <person name="Masukawa M."/>
            <person name="Mizubayashi T."/>
            <person name="Mukai Y."/>
            <person name="Nagasaki H."/>
            <person name="Nagata Y."/>
            <person name="Naito S."/>
            <person name="Nakashima M."/>
            <person name="Nakama Y."/>
            <person name="Nakamichi Y."/>
            <person name="Nakamura M."/>
            <person name="Meguro A."/>
            <person name="Negishi M."/>
            <person name="Ohta I."/>
            <person name="Ohta T."/>
            <person name="Okamoto M."/>
            <person name="Ono N."/>
            <person name="Saji S."/>
            <person name="Sakaguchi M."/>
            <person name="Sakai K."/>
            <person name="Shibata M."/>
            <person name="Shimokawa T."/>
            <person name="Song J."/>
            <person name="Takazaki Y."/>
            <person name="Terasawa K."/>
            <person name="Tsugane M."/>
            <person name="Tsuji K."/>
            <person name="Ueda S."/>
            <person name="Waki K."/>
            <person name="Yamagata H."/>
            <person name="Yamamoto M."/>
            <person name="Yamamoto S."/>
            <person name="Yamane H."/>
            <person name="Yoshiki S."/>
            <person name="Yoshihara R."/>
            <person name="Yukawa K."/>
            <person name="Zhong H."/>
            <person name="Yano M."/>
            <person name="Yuan Q."/>
            <person name="Ouyang S."/>
            <person name="Liu J."/>
            <person name="Jones K.M."/>
            <person name="Gansberger K."/>
            <person name="Moffat K."/>
            <person name="Hill J."/>
            <person name="Bera J."/>
            <person name="Fadrosh D."/>
            <person name="Jin S."/>
            <person name="Johri S."/>
            <person name="Kim M."/>
            <person name="Overton L."/>
            <person name="Reardon M."/>
            <person name="Tsitrin T."/>
            <person name="Vuong H."/>
            <person name="Weaver B."/>
            <person name="Ciecko A."/>
            <person name="Tallon L."/>
            <person name="Jackson J."/>
            <person name="Pai G."/>
            <person name="Aken S.V."/>
            <person name="Utterback T."/>
            <person name="Reidmuller S."/>
            <person name="Feldblyum T."/>
            <person name="Hsiao J."/>
            <person name="Zismann V."/>
            <person name="Iobst S."/>
            <person name="de Vazeille A.R."/>
            <person name="Buell C.R."/>
            <person name="Ying K."/>
            <person name="Li Y."/>
            <person name="Lu T."/>
            <person name="Huang Y."/>
            <person name="Zhao Q."/>
            <person name="Feng Q."/>
            <person name="Zhang L."/>
            <person name="Zhu J."/>
            <person name="Weng Q."/>
            <person name="Mu J."/>
            <person name="Lu Y."/>
            <person name="Fan D."/>
            <person name="Liu Y."/>
            <person name="Guan J."/>
            <person name="Zhang Y."/>
            <person name="Yu S."/>
            <person name="Liu X."/>
            <person name="Zhang Y."/>
            <person name="Hong G."/>
            <person name="Han B."/>
            <person name="Choisne N."/>
            <person name="Demange N."/>
            <person name="Orjeda G."/>
            <person name="Samain S."/>
            <person name="Cattolico L."/>
            <person name="Pelletier E."/>
            <person name="Couloux A."/>
            <person name="Segurens B."/>
            <person name="Wincker P."/>
            <person name="D'Hont A."/>
            <person name="Scarpelli C."/>
            <person name="Weissenbach J."/>
            <person name="Salanoubat M."/>
            <person name="Quetier F."/>
            <person name="Yu Y."/>
            <person name="Kim H.R."/>
            <person name="Rambo T."/>
            <person name="Currie J."/>
            <person name="Collura K."/>
            <person name="Luo M."/>
            <person name="Yang T."/>
            <person name="Ammiraju J.S.S."/>
            <person name="Engler F."/>
            <person name="Soderlund C."/>
            <person name="Wing R.A."/>
            <person name="Palmer L.E."/>
            <person name="de la Bastide M."/>
            <person name="Spiegel L."/>
            <person name="Nascimento L."/>
            <person name="Zutavern T."/>
            <person name="O'Shaughnessy A."/>
            <person name="Dike S."/>
            <person name="Dedhia N."/>
            <person name="Preston R."/>
            <person name="Balija V."/>
            <person name="McCombie W.R."/>
            <person name="Chow T."/>
            <person name="Chen H."/>
            <person name="Chung M."/>
            <person name="Chen C."/>
            <person name="Shaw J."/>
            <person name="Wu H."/>
            <person name="Hsiao K."/>
            <person name="Chao Y."/>
            <person name="Chu M."/>
            <person name="Cheng C."/>
            <person name="Hour A."/>
            <person name="Lee P."/>
            <person name="Lin S."/>
            <person name="Lin Y."/>
            <person name="Liou J."/>
            <person name="Liu S."/>
            <person name="Hsing Y."/>
            <person name="Raghuvanshi S."/>
            <person name="Mohanty A."/>
            <person name="Bharti A.K."/>
            <person name="Gaur A."/>
            <person name="Gupta V."/>
            <person name="Kumar D."/>
            <person name="Ravi V."/>
            <person name="Vij S."/>
            <person name="Kapur A."/>
            <person name="Khurana P."/>
            <person name="Khurana P."/>
            <person name="Khurana J.P."/>
            <person name="Tyagi A.K."/>
            <person name="Gaikwad K."/>
            <person name="Singh A."/>
            <person name="Dalal V."/>
            <person name="Srivastava S."/>
            <person name="Dixit A."/>
            <person name="Pal A.K."/>
            <person name="Ghazi I.A."/>
            <person name="Yadav M."/>
            <person name="Pandit A."/>
            <person name="Bhargava A."/>
            <person name="Sureshbabu K."/>
            <person name="Batra K."/>
            <person name="Sharma T.R."/>
            <person name="Mohapatra T."/>
            <person name="Singh N.K."/>
            <person name="Messing J."/>
            <person name="Nelson A.B."/>
            <person name="Fuks G."/>
            <person name="Kavchok S."/>
            <person name="Keizer G."/>
            <person name="Linton E."/>
            <person name="Llaca V."/>
            <person name="Song R."/>
            <person name="Tanyolac B."/>
            <person name="Young S."/>
            <person name="Ho-Il K."/>
            <person name="Hahn J.H."/>
            <person name="Sangsakoo G."/>
            <person name="Vanavichit A."/>
            <person name="de Mattos Luiz.A.T."/>
            <person name="Zimmer P.D."/>
            <person name="Malone G."/>
            <person name="Dellagostin O."/>
            <person name="de Oliveira A.C."/>
            <person name="Bevan M."/>
            <person name="Bancroft I."/>
            <person name="Minx P."/>
            <person name="Cordum H."/>
            <person name="Wilson R."/>
            <person name="Cheng Z."/>
            <person name="Jin W."/>
            <person name="Jiang J."/>
            <person name="Leong S.A."/>
            <person name="Iwama H."/>
            <person name="Gojobori T."/>
            <person name="Itoh T."/>
            <person name="Niimura Y."/>
            <person name="Fujii Y."/>
            <person name="Habara T."/>
            <person name="Sakai H."/>
            <person name="Sato Y."/>
            <person name="Wilson G."/>
            <person name="Kumar K."/>
            <person name="McCouch S."/>
            <person name="Juretic N."/>
            <person name="Hoen D."/>
            <person name="Wright S."/>
            <person name="Bruskiewich R."/>
            <person name="Bureau T."/>
            <person name="Miyao A."/>
            <person name="Hirochika H."/>
            <person name="Nishikawa T."/>
            <person name="Kadowaki K."/>
            <person name="Sugiura M."/>
            <person name="Burr B."/>
            <person name="Sasaki T."/>
        </authorList>
    </citation>
    <scope>NUCLEOTIDE SEQUENCE [LARGE SCALE GENOMIC DNA]</scope>
    <source>
        <strain evidence="3">cv. Nipponbare</strain>
    </source>
</reference>